<dbReference type="AlphaFoldDB" id="A0A0L0H632"/>
<dbReference type="GeneID" id="27691712"/>
<dbReference type="RefSeq" id="XP_016604208.1">
    <property type="nucleotide sequence ID" value="XM_016756705.1"/>
</dbReference>
<proteinExistence type="predicted"/>
<organism evidence="1 2">
    <name type="scientific">Spizellomyces punctatus (strain DAOM BR117)</name>
    <dbReference type="NCBI Taxonomy" id="645134"/>
    <lineage>
        <taxon>Eukaryota</taxon>
        <taxon>Fungi</taxon>
        <taxon>Fungi incertae sedis</taxon>
        <taxon>Chytridiomycota</taxon>
        <taxon>Chytridiomycota incertae sedis</taxon>
        <taxon>Chytridiomycetes</taxon>
        <taxon>Spizellomycetales</taxon>
        <taxon>Spizellomycetaceae</taxon>
        <taxon>Spizellomyces</taxon>
    </lineage>
</organism>
<dbReference type="OrthoDB" id="2126884at2759"/>
<name>A0A0L0H632_SPIPD</name>
<keyword evidence="2" id="KW-1185">Reference proteome</keyword>
<dbReference type="VEuPathDB" id="FungiDB:SPPG_08555"/>
<evidence type="ECO:0000313" key="2">
    <source>
        <dbReference type="Proteomes" id="UP000053201"/>
    </source>
</evidence>
<accession>A0A0L0H632</accession>
<sequence length="504" mass="56808">MSSDIEVTEVRRVPSAFTYKRSTKNGVILNFQPSSQVRFEPTNGSGDCRAGRKLVFKIADDKRFWLVNETLHKYRLVGLDDDYKEVVSATATHRLCQSGTDAVWKRQSILINGRIIEDLNDYNLFTVHENALTSWETKQHLGQCKYYSSEDNDRSAVVATNRAYTVTGSSLSFFQNEVAFPLCLVKGGVTLEMTAETELTKIFPTSGIIKYFRIEQNELICQFAELVKEYYDKVLALMQAEDPTPLTIPMQIVWSQEFAGQDSRVQQLSLVTGEQSSVSSLMLVTTDNLRTDVDKLNYSDDAGIRTISIQVGMERFPQGKAIAHGSEKTGVVSTIDPEMYALSQRNKDFNDVKFAPTMSDLEGWDLGGKKIKHWSWRQNFKQTPDMIGGGLQTLADGRILINVSQYPNPPETADFAGIPTFKDKTFHVFWTTDHVMSINKDENSSTYRPCRIKDLERLLVQETGASSLLEKPQQHVSDATVLEESDAKILSIERKGIPEYKPVA</sequence>
<protein>
    <submittedName>
        <fullName evidence="1">Uncharacterized protein</fullName>
    </submittedName>
</protein>
<evidence type="ECO:0000313" key="1">
    <source>
        <dbReference type="EMBL" id="KNC96168.1"/>
    </source>
</evidence>
<gene>
    <name evidence="1" type="ORF">SPPG_08555</name>
</gene>
<dbReference type="Proteomes" id="UP000053201">
    <property type="component" value="Unassembled WGS sequence"/>
</dbReference>
<dbReference type="InParanoid" id="A0A0L0H632"/>
<dbReference type="EMBL" id="KQ257471">
    <property type="protein sequence ID" value="KNC96168.1"/>
    <property type="molecule type" value="Genomic_DNA"/>
</dbReference>
<reference evidence="1 2" key="1">
    <citation type="submission" date="2009-08" db="EMBL/GenBank/DDBJ databases">
        <title>The Genome Sequence of Spizellomyces punctatus strain DAOM BR117.</title>
        <authorList>
            <consortium name="The Broad Institute Genome Sequencing Platform"/>
            <person name="Russ C."/>
            <person name="Cuomo C."/>
            <person name="Shea T."/>
            <person name="Young S.K."/>
            <person name="Zeng Q."/>
            <person name="Koehrsen M."/>
            <person name="Haas B."/>
            <person name="Borodovsky M."/>
            <person name="Guigo R."/>
            <person name="Alvarado L."/>
            <person name="Berlin A."/>
            <person name="Bochicchio J."/>
            <person name="Borenstein D."/>
            <person name="Chapman S."/>
            <person name="Chen Z."/>
            <person name="Engels R."/>
            <person name="Freedman E."/>
            <person name="Gellesch M."/>
            <person name="Goldberg J."/>
            <person name="Griggs A."/>
            <person name="Gujja S."/>
            <person name="Heiman D."/>
            <person name="Hepburn T."/>
            <person name="Howarth C."/>
            <person name="Jen D."/>
            <person name="Larson L."/>
            <person name="Lewis B."/>
            <person name="Mehta T."/>
            <person name="Park D."/>
            <person name="Pearson M."/>
            <person name="Roberts A."/>
            <person name="Saif S."/>
            <person name="Shenoy N."/>
            <person name="Sisk P."/>
            <person name="Stolte C."/>
            <person name="Sykes S."/>
            <person name="Thomson T."/>
            <person name="Walk T."/>
            <person name="White J."/>
            <person name="Yandava C."/>
            <person name="Burger G."/>
            <person name="Gray M.W."/>
            <person name="Holland P.W.H."/>
            <person name="King N."/>
            <person name="Lang F.B.F."/>
            <person name="Roger A.J."/>
            <person name="Ruiz-Trillo I."/>
            <person name="Lander E."/>
            <person name="Nusbaum C."/>
        </authorList>
    </citation>
    <scope>NUCLEOTIDE SEQUENCE [LARGE SCALE GENOMIC DNA]</scope>
    <source>
        <strain evidence="1 2">DAOM BR117</strain>
    </source>
</reference>